<dbReference type="PROSITE" id="PS51462">
    <property type="entry name" value="NUDIX"/>
    <property type="match status" value="1"/>
</dbReference>
<evidence type="ECO:0000256" key="6">
    <source>
        <dbReference type="ARBA" id="ARBA00023211"/>
    </source>
</evidence>
<dbReference type="OrthoDB" id="9802805at2"/>
<sequence>MSPAAGPVASFARYGETLVPRHPAGRAARPAYLDTLLRSAAQVDPSWFSRFLPPDGEEDLRQSSVLLLFGPDPRGVDSLVLTERSHRMRAHPGQISLPGGGAEPGDADVAATALREAHEEVGLDPAGVEVLGELPALFLPYSSNVVTTVVGWWREPSPVTALDPAEVETVVLAPLDLLTDPAHRHTVVHPSGYRGPAFDLGEDLLLWGFTGGLVGKALELAGLDRPWDAGVTRPLPDRFAGGRRG</sequence>
<dbReference type="Gene3D" id="3.90.79.10">
    <property type="entry name" value="Nucleoside Triphosphate Pyrophosphohydrolase"/>
    <property type="match status" value="1"/>
</dbReference>
<keyword evidence="3" id="KW-0479">Metal-binding</keyword>
<dbReference type="GO" id="GO:0046872">
    <property type="term" value="F:metal ion binding"/>
    <property type="evidence" value="ECO:0007669"/>
    <property type="project" value="UniProtKB-KW"/>
</dbReference>
<protein>
    <submittedName>
        <fullName evidence="8">NUDIX domain-containing protein</fullName>
    </submittedName>
</protein>
<evidence type="ECO:0000256" key="2">
    <source>
        <dbReference type="ARBA" id="ARBA00001946"/>
    </source>
</evidence>
<evidence type="ECO:0000256" key="3">
    <source>
        <dbReference type="ARBA" id="ARBA00022723"/>
    </source>
</evidence>
<keyword evidence="5" id="KW-0460">Magnesium</keyword>
<evidence type="ECO:0000256" key="4">
    <source>
        <dbReference type="ARBA" id="ARBA00022801"/>
    </source>
</evidence>
<keyword evidence="9" id="KW-1185">Reference proteome</keyword>
<evidence type="ECO:0000256" key="1">
    <source>
        <dbReference type="ARBA" id="ARBA00001936"/>
    </source>
</evidence>
<dbReference type="SUPFAM" id="SSF55811">
    <property type="entry name" value="Nudix"/>
    <property type="match status" value="1"/>
</dbReference>
<dbReference type="Proteomes" id="UP000317893">
    <property type="component" value="Unassembled WGS sequence"/>
</dbReference>
<dbReference type="EMBL" id="VFMN01000001">
    <property type="protein sequence ID" value="TQJ07906.1"/>
    <property type="molecule type" value="Genomic_DNA"/>
</dbReference>
<organism evidence="8 9">
    <name type="scientific">Lapillicoccus jejuensis</name>
    <dbReference type="NCBI Taxonomy" id="402171"/>
    <lineage>
        <taxon>Bacteria</taxon>
        <taxon>Bacillati</taxon>
        <taxon>Actinomycetota</taxon>
        <taxon>Actinomycetes</taxon>
        <taxon>Micrococcales</taxon>
        <taxon>Intrasporangiaceae</taxon>
        <taxon>Lapillicoccus</taxon>
    </lineage>
</organism>
<keyword evidence="6" id="KW-0464">Manganese</keyword>
<dbReference type="CDD" id="cd03426">
    <property type="entry name" value="NUDIX_CoAse_Nudt7"/>
    <property type="match status" value="1"/>
</dbReference>
<feature type="domain" description="Nudix hydrolase" evidence="7">
    <location>
        <begin position="59"/>
        <end position="195"/>
    </location>
</feature>
<dbReference type="AlphaFoldDB" id="A0A542DXV8"/>
<accession>A0A542DXV8</accession>
<comment type="cofactor">
    <cofactor evidence="1">
        <name>Mn(2+)</name>
        <dbReference type="ChEBI" id="CHEBI:29035"/>
    </cofactor>
</comment>
<dbReference type="GO" id="GO:0010945">
    <property type="term" value="F:coenzyme A diphosphatase activity"/>
    <property type="evidence" value="ECO:0007669"/>
    <property type="project" value="InterPro"/>
</dbReference>
<evidence type="ECO:0000256" key="5">
    <source>
        <dbReference type="ARBA" id="ARBA00022842"/>
    </source>
</evidence>
<keyword evidence="4" id="KW-0378">Hydrolase</keyword>
<reference evidence="8 9" key="1">
    <citation type="submission" date="2019-06" db="EMBL/GenBank/DDBJ databases">
        <title>Sequencing the genomes of 1000 actinobacteria strains.</title>
        <authorList>
            <person name="Klenk H.-P."/>
        </authorList>
    </citation>
    <scope>NUCLEOTIDE SEQUENCE [LARGE SCALE GENOMIC DNA]</scope>
    <source>
        <strain evidence="8 9">DSM 18607</strain>
    </source>
</reference>
<evidence type="ECO:0000313" key="9">
    <source>
        <dbReference type="Proteomes" id="UP000317893"/>
    </source>
</evidence>
<dbReference type="PANTHER" id="PTHR12992:SF11">
    <property type="entry name" value="MITOCHONDRIAL COENZYME A DIPHOSPHATASE NUDT8"/>
    <property type="match status" value="1"/>
</dbReference>
<evidence type="ECO:0000259" key="7">
    <source>
        <dbReference type="PROSITE" id="PS51462"/>
    </source>
</evidence>
<name>A0A542DXV8_9MICO</name>
<evidence type="ECO:0000313" key="8">
    <source>
        <dbReference type="EMBL" id="TQJ07906.1"/>
    </source>
</evidence>
<gene>
    <name evidence="8" type="ORF">FB458_0977</name>
</gene>
<dbReference type="InterPro" id="IPR045121">
    <property type="entry name" value="CoAse"/>
</dbReference>
<dbReference type="Pfam" id="PF00293">
    <property type="entry name" value="NUDIX"/>
    <property type="match status" value="1"/>
</dbReference>
<dbReference type="InterPro" id="IPR000086">
    <property type="entry name" value="NUDIX_hydrolase_dom"/>
</dbReference>
<dbReference type="PANTHER" id="PTHR12992">
    <property type="entry name" value="NUDIX HYDROLASE"/>
    <property type="match status" value="1"/>
</dbReference>
<proteinExistence type="predicted"/>
<dbReference type="RefSeq" id="WP_141847258.1">
    <property type="nucleotide sequence ID" value="NZ_BAAAPR010000013.1"/>
</dbReference>
<dbReference type="InterPro" id="IPR015797">
    <property type="entry name" value="NUDIX_hydrolase-like_dom_sf"/>
</dbReference>
<comment type="cofactor">
    <cofactor evidence="2">
        <name>Mg(2+)</name>
        <dbReference type="ChEBI" id="CHEBI:18420"/>
    </cofactor>
</comment>
<comment type="caution">
    <text evidence="8">The sequence shown here is derived from an EMBL/GenBank/DDBJ whole genome shotgun (WGS) entry which is preliminary data.</text>
</comment>